<sequence length="217" mass="24060">MKYTTGLGWTADGVAMEVVVAAERIFWAVVFPSRGGVLRSFTARRPSSQSMWICGSVVLVGPRPDLEWRRIRSLNKKVEVMLATSATTTAFQRVGSSDPTIGDFPAATGLAPFQGLKRSSGSGAPPTAPVRRRSWDLEGLLCNFSFSKDYQGAADAFMEALRLDPESDEIKRALGEAMESKRSSIRSEDMVNSLMTPRKPMMSEHADRESGWRHWWI</sequence>
<proteinExistence type="predicted"/>
<evidence type="ECO:0000313" key="1">
    <source>
        <dbReference type="EMBL" id="KAK1569432.1"/>
    </source>
</evidence>
<keyword evidence="2" id="KW-1185">Reference proteome</keyword>
<reference evidence="1" key="1">
    <citation type="submission" date="2023-07" db="EMBL/GenBank/DDBJ databases">
        <title>A chromosome-level genome assembly of Lolium multiflorum.</title>
        <authorList>
            <person name="Chen Y."/>
            <person name="Copetti D."/>
            <person name="Kolliker R."/>
            <person name="Studer B."/>
        </authorList>
    </citation>
    <scope>NUCLEOTIDE SEQUENCE</scope>
    <source>
        <strain evidence="1">02402/16</strain>
        <tissue evidence="1">Leaf</tissue>
    </source>
</reference>
<name>A0AAD8UY83_LOLMU</name>
<gene>
    <name evidence="1" type="ORF">QYE76_016482</name>
</gene>
<organism evidence="1 2">
    <name type="scientific">Lolium multiflorum</name>
    <name type="common">Italian ryegrass</name>
    <name type="synonym">Lolium perenne subsp. multiflorum</name>
    <dbReference type="NCBI Taxonomy" id="4521"/>
    <lineage>
        <taxon>Eukaryota</taxon>
        <taxon>Viridiplantae</taxon>
        <taxon>Streptophyta</taxon>
        <taxon>Embryophyta</taxon>
        <taxon>Tracheophyta</taxon>
        <taxon>Spermatophyta</taxon>
        <taxon>Magnoliopsida</taxon>
        <taxon>Liliopsida</taxon>
        <taxon>Poales</taxon>
        <taxon>Poaceae</taxon>
        <taxon>BOP clade</taxon>
        <taxon>Pooideae</taxon>
        <taxon>Poodae</taxon>
        <taxon>Poeae</taxon>
        <taxon>Poeae Chloroplast Group 2 (Poeae type)</taxon>
        <taxon>Loliodinae</taxon>
        <taxon>Loliinae</taxon>
        <taxon>Lolium</taxon>
    </lineage>
</organism>
<comment type="caution">
    <text evidence="1">The sequence shown here is derived from an EMBL/GenBank/DDBJ whole genome shotgun (WGS) entry which is preliminary data.</text>
</comment>
<dbReference type="Proteomes" id="UP001231189">
    <property type="component" value="Unassembled WGS sequence"/>
</dbReference>
<dbReference type="AlphaFoldDB" id="A0AAD8UY83"/>
<accession>A0AAD8UY83</accession>
<dbReference type="EMBL" id="JAUUTY010000944">
    <property type="protein sequence ID" value="KAK1569432.1"/>
    <property type="molecule type" value="Genomic_DNA"/>
</dbReference>
<evidence type="ECO:0000313" key="2">
    <source>
        <dbReference type="Proteomes" id="UP001231189"/>
    </source>
</evidence>
<protein>
    <submittedName>
        <fullName evidence="1">Uncharacterized protein</fullName>
    </submittedName>
</protein>